<evidence type="ECO:0000313" key="2">
    <source>
        <dbReference type="WBParaSite" id="Pan_g5962.t1"/>
    </source>
</evidence>
<keyword evidence="1" id="KW-1185">Reference proteome</keyword>
<name>A0A7E4ZZS0_PANRE</name>
<evidence type="ECO:0000313" key="1">
    <source>
        <dbReference type="Proteomes" id="UP000492821"/>
    </source>
</evidence>
<accession>A0A7E4ZZS0</accession>
<reference evidence="2" key="2">
    <citation type="submission" date="2020-10" db="UniProtKB">
        <authorList>
            <consortium name="WormBaseParasite"/>
        </authorList>
    </citation>
    <scope>IDENTIFICATION</scope>
</reference>
<dbReference type="Proteomes" id="UP000492821">
    <property type="component" value="Unassembled WGS sequence"/>
</dbReference>
<dbReference type="AlphaFoldDB" id="A0A7E4ZZS0"/>
<sequence>MHQLCTNLVKFIPGLIHVALMYIPQSHPGPPTTLRWSVEGFWSPKANNAELYPITVAAAGHLADTYPPGANDPVALT</sequence>
<organism evidence="1 2">
    <name type="scientific">Panagrellus redivivus</name>
    <name type="common">Microworm</name>
    <dbReference type="NCBI Taxonomy" id="6233"/>
    <lineage>
        <taxon>Eukaryota</taxon>
        <taxon>Metazoa</taxon>
        <taxon>Ecdysozoa</taxon>
        <taxon>Nematoda</taxon>
        <taxon>Chromadorea</taxon>
        <taxon>Rhabditida</taxon>
        <taxon>Tylenchina</taxon>
        <taxon>Panagrolaimomorpha</taxon>
        <taxon>Panagrolaimoidea</taxon>
        <taxon>Panagrolaimidae</taxon>
        <taxon>Panagrellus</taxon>
    </lineage>
</organism>
<reference evidence="1" key="1">
    <citation type="journal article" date="2013" name="Genetics">
        <title>The draft genome and transcriptome of Panagrellus redivivus are shaped by the harsh demands of a free-living lifestyle.</title>
        <authorList>
            <person name="Srinivasan J."/>
            <person name="Dillman A.R."/>
            <person name="Macchietto M.G."/>
            <person name="Heikkinen L."/>
            <person name="Lakso M."/>
            <person name="Fracchia K.M."/>
            <person name="Antoshechkin I."/>
            <person name="Mortazavi A."/>
            <person name="Wong G."/>
            <person name="Sternberg P.W."/>
        </authorList>
    </citation>
    <scope>NUCLEOTIDE SEQUENCE [LARGE SCALE GENOMIC DNA]</scope>
    <source>
        <strain evidence="1">MT8872</strain>
    </source>
</reference>
<dbReference type="WBParaSite" id="Pan_g5962.t1">
    <property type="protein sequence ID" value="Pan_g5962.t1"/>
    <property type="gene ID" value="Pan_g5962"/>
</dbReference>
<proteinExistence type="predicted"/>
<protein>
    <submittedName>
        <fullName evidence="2">Uncharacterized protein</fullName>
    </submittedName>
</protein>